<comment type="similarity">
    <text evidence="2">Belongs to the ACDP family.</text>
</comment>
<feature type="transmembrane region" description="Helical" evidence="14">
    <location>
        <begin position="73"/>
        <end position="96"/>
    </location>
</feature>
<feature type="domain" description="CBS" evidence="15">
    <location>
        <begin position="331"/>
        <end position="397"/>
    </location>
</feature>
<dbReference type="InterPro" id="IPR046342">
    <property type="entry name" value="CBS_dom_sf"/>
</dbReference>
<dbReference type="GO" id="GO:0010960">
    <property type="term" value="P:magnesium ion homeostasis"/>
    <property type="evidence" value="ECO:0000318"/>
    <property type="project" value="GO_Central"/>
</dbReference>
<reference evidence="17" key="2">
    <citation type="submission" date="2025-08" db="UniProtKB">
        <authorList>
            <consortium name="Ensembl"/>
        </authorList>
    </citation>
    <scope>IDENTIFICATION</scope>
</reference>
<dbReference type="FunFam" id="3.10.580.10:FF:000001">
    <property type="entry name" value="Putative metal transporter CNNM3 isoform 2"/>
    <property type="match status" value="1"/>
</dbReference>
<keyword evidence="8" id="KW-0406">Ion transport</keyword>
<dbReference type="InterPro" id="IPR000644">
    <property type="entry name" value="CBS_dom"/>
</dbReference>
<evidence type="ECO:0000256" key="1">
    <source>
        <dbReference type="ARBA" id="ARBA00004651"/>
    </source>
</evidence>
<accession>F6UDY1</accession>
<evidence type="ECO:0000256" key="9">
    <source>
        <dbReference type="ARBA" id="ARBA00023122"/>
    </source>
</evidence>
<feature type="transmembrane region" description="Helical" evidence="14">
    <location>
        <begin position="128"/>
        <end position="148"/>
    </location>
</feature>
<name>F6UDY1_CIOIN</name>
<dbReference type="PANTHER" id="PTHR12064">
    <property type="entry name" value="METAL TRANSPORTER CNNM"/>
    <property type="match status" value="1"/>
</dbReference>
<dbReference type="InterPro" id="IPR045095">
    <property type="entry name" value="ACDP"/>
</dbReference>
<dbReference type="GO" id="GO:0006811">
    <property type="term" value="P:monoatomic ion transport"/>
    <property type="evidence" value="ECO:0007669"/>
    <property type="project" value="UniProtKB-KW"/>
</dbReference>
<dbReference type="GeneTree" id="ENSGT00940000169533"/>
<feature type="transmembrane region" description="Helical" evidence="14">
    <location>
        <begin position="184"/>
        <end position="206"/>
    </location>
</feature>
<evidence type="ECO:0000313" key="17">
    <source>
        <dbReference type="Ensembl" id="ENSCINP00000005520.3"/>
    </source>
</evidence>
<proteinExistence type="inferred from homology"/>
<dbReference type="GO" id="GO:0005886">
    <property type="term" value="C:plasma membrane"/>
    <property type="evidence" value="ECO:0000318"/>
    <property type="project" value="GO_Central"/>
</dbReference>
<protein>
    <submittedName>
        <fullName evidence="17">Metal transporter CNNM4</fullName>
    </submittedName>
</protein>
<keyword evidence="18" id="KW-1185">Reference proteome</keyword>
<evidence type="ECO:0000256" key="3">
    <source>
        <dbReference type="ARBA" id="ARBA00022448"/>
    </source>
</evidence>
<evidence type="ECO:0000256" key="13">
    <source>
        <dbReference type="SAM" id="MobiDB-lite"/>
    </source>
</evidence>
<dbReference type="Pfam" id="PF25562">
    <property type="entry name" value="CNBH_CNNM2_C"/>
    <property type="match status" value="1"/>
</dbReference>
<evidence type="ECO:0000256" key="8">
    <source>
        <dbReference type="ARBA" id="ARBA00023065"/>
    </source>
</evidence>
<evidence type="ECO:0000259" key="15">
    <source>
        <dbReference type="PROSITE" id="PS51371"/>
    </source>
</evidence>
<dbReference type="FunCoup" id="F6UDY1">
    <property type="interactions" value="1"/>
</dbReference>
<evidence type="ECO:0000256" key="6">
    <source>
        <dbReference type="ARBA" id="ARBA00022737"/>
    </source>
</evidence>
<feature type="region of interest" description="Disordered" evidence="13">
    <location>
        <begin position="539"/>
        <end position="568"/>
    </location>
</feature>
<dbReference type="Pfam" id="PF01595">
    <property type="entry name" value="CNNM"/>
    <property type="match status" value="1"/>
</dbReference>
<sequence>MSGKYSVHTRSSYSAIVTANIDSIVPNNGSLFYLCLRSDGGYIHQGADKWLTILLKPPVVPAAKSLLPLPLQITIIAVLLLMSGLFSGLNLGLMSLDPMDLQIVMKSGTKSERRYASLIYPVRKKGNFLLCTLLLGNVLVNNTLTILLGDLTSGVMAVIGSTAGIVVFGEIVPQALCSRYGLHVGAYTIWLTKIFMVLTFILSYPISKILDFILGKEIGTIYNRVKLLEMLKLTDPYNDLAKDEVNIIQGALELRSKTVEDVMTPIADCFMIDIKSTLDFQTMREIMSTGYTRIPVFDVERTNITSILFVKDLAFVDPDDCMPLRTVCKFYQHPLNFVFNDITLDKLLDEFKTGTFHMAIVHRVNNEGPGDPYYEVIGIITMEDVIEEIIKSEIIDETDVYTDNKTKKLNVMRQAIPVDLSLFSESGGDKKPRVSPQLTLAALRFLRAEVEPFKIISEKVLLRLLKQDVVVVLKLEEHDNNRDKLLIYQQNVASDYFVLVLEGQVKVKVGKENLEFDSGPFTYYGTMALMPAADVSTTSIGKKSHRNNSLSSSQLSPETETPSTPDLTRMTQHFVPDYALIATTDVKFIKVSRKQYLNAIRATRMAEDSQS</sequence>
<keyword evidence="5 12" id="KW-0812">Transmembrane</keyword>
<keyword evidence="6" id="KW-0677">Repeat</keyword>
<keyword evidence="4" id="KW-1003">Cell membrane</keyword>
<feature type="domain" description="CNNM transmembrane" evidence="16">
    <location>
        <begin position="65"/>
        <end position="244"/>
    </location>
</feature>
<keyword evidence="3" id="KW-0813">Transport</keyword>
<dbReference type="AlphaFoldDB" id="F6UDY1"/>
<dbReference type="PANTHER" id="PTHR12064:SF94">
    <property type="entry name" value="UNEXTENDED PROTEIN"/>
    <property type="match status" value="1"/>
</dbReference>
<dbReference type="InterPro" id="IPR044751">
    <property type="entry name" value="Ion_transp-like_CBS"/>
</dbReference>
<reference evidence="18" key="1">
    <citation type="journal article" date="2002" name="Science">
        <title>The draft genome of Ciona intestinalis: insights into chordate and vertebrate origins.</title>
        <authorList>
            <person name="Dehal P."/>
            <person name="Satou Y."/>
            <person name="Campbell R.K."/>
            <person name="Chapman J."/>
            <person name="Degnan B."/>
            <person name="De Tomaso A."/>
            <person name="Davidson B."/>
            <person name="Di Gregorio A."/>
            <person name="Gelpke M."/>
            <person name="Goodstein D.M."/>
            <person name="Harafuji N."/>
            <person name="Hastings K.E."/>
            <person name="Ho I."/>
            <person name="Hotta K."/>
            <person name="Huang W."/>
            <person name="Kawashima T."/>
            <person name="Lemaire P."/>
            <person name="Martinez D."/>
            <person name="Meinertzhagen I.A."/>
            <person name="Necula S."/>
            <person name="Nonaka M."/>
            <person name="Putnam N."/>
            <person name="Rash S."/>
            <person name="Saiga H."/>
            <person name="Satake M."/>
            <person name="Terry A."/>
            <person name="Yamada L."/>
            <person name="Wang H.G."/>
            <person name="Awazu S."/>
            <person name="Azumi K."/>
            <person name="Boore J."/>
            <person name="Branno M."/>
            <person name="Chin-Bow S."/>
            <person name="DeSantis R."/>
            <person name="Doyle S."/>
            <person name="Francino P."/>
            <person name="Keys D.N."/>
            <person name="Haga S."/>
            <person name="Hayashi H."/>
            <person name="Hino K."/>
            <person name="Imai K.S."/>
            <person name="Inaba K."/>
            <person name="Kano S."/>
            <person name="Kobayashi K."/>
            <person name="Kobayashi M."/>
            <person name="Lee B.I."/>
            <person name="Makabe K.W."/>
            <person name="Manohar C."/>
            <person name="Matassi G."/>
            <person name="Medina M."/>
            <person name="Mochizuki Y."/>
            <person name="Mount S."/>
            <person name="Morishita T."/>
            <person name="Miura S."/>
            <person name="Nakayama A."/>
            <person name="Nishizaka S."/>
            <person name="Nomoto H."/>
            <person name="Ohta F."/>
            <person name="Oishi K."/>
            <person name="Rigoutsos I."/>
            <person name="Sano M."/>
            <person name="Sasaki A."/>
            <person name="Sasakura Y."/>
            <person name="Shoguchi E."/>
            <person name="Shin-i T."/>
            <person name="Spagnuolo A."/>
            <person name="Stainier D."/>
            <person name="Suzuki M.M."/>
            <person name="Tassy O."/>
            <person name="Takatori N."/>
            <person name="Tokuoka M."/>
            <person name="Yagi K."/>
            <person name="Yoshizaki F."/>
            <person name="Wada S."/>
            <person name="Zhang C."/>
            <person name="Hyatt P.D."/>
            <person name="Larimer F."/>
            <person name="Detter C."/>
            <person name="Doggett N."/>
            <person name="Glavina T."/>
            <person name="Hawkins T."/>
            <person name="Richardson P."/>
            <person name="Lucas S."/>
            <person name="Kohara Y."/>
            <person name="Levine M."/>
            <person name="Satoh N."/>
            <person name="Rokhsar D.S."/>
        </authorList>
    </citation>
    <scope>NUCLEOTIDE SEQUENCE [LARGE SCALE GENOMIC DNA]</scope>
</reference>
<dbReference type="PROSITE" id="PS51846">
    <property type="entry name" value="CNNM"/>
    <property type="match status" value="1"/>
</dbReference>
<evidence type="ECO:0000256" key="4">
    <source>
        <dbReference type="ARBA" id="ARBA00022475"/>
    </source>
</evidence>
<keyword evidence="9 11" id="KW-0129">CBS domain</keyword>
<dbReference type="CDD" id="cd04590">
    <property type="entry name" value="CBS_pair_CorC_HlyC_assoc"/>
    <property type="match status" value="1"/>
</dbReference>
<evidence type="ECO:0000259" key="16">
    <source>
        <dbReference type="PROSITE" id="PS51846"/>
    </source>
</evidence>
<reference evidence="17" key="3">
    <citation type="submission" date="2025-09" db="UniProtKB">
        <authorList>
            <consortium name="Ensembl"/>
        </authorList>
    </citation>
    <scope>IDENTIFICATION</scope>
</reference>
<dbReference type="Proteomes" id="UP000008144">
    <property type="component" value="Unassembled WGS sequence"/>
</dbReference>
<dbReference type="PROSITE" id="PS51371">
    <property type="entry name" value="CBS"/>
    <property type="match status" value="1"/>
</dbReference>
<dbReference type="Gene3D" id="2.60.120.10">
    <property type="entry name" value="Jelly Rolls"/>
    <property type="match status" value="1"/>
</dbReference>
<dbReference type="InParanoid" id="F6UDY1"/>
<evidence type="ECO:0000313" key="18">
    <source>
        <dbReference type="Proteomes" id="UP000008144"/>
    </source>
</evidence>
<keyword evidence="7 12" id="KW-1133">Transmembrane helix</keyword>
<dbReference type="SUPFAM" id="SSF54631">
    <property type="entry name" value="CBS-domain pair"/>
    <property type="match status" value="1"/>
</dbReference>
<dbReference type="GO" id="GO:0022857">
    <property type="term" value="F:transmembrane transporter activity"/>
    <property type="evidence" value="ECO:0000318"/>
    <property type="project" value="GO_Central"/>
</dbReference>
<organism evidence="17 18">
    <name type="scientific">Ciona intestinalis</name>
    <name type="common">Transparent sea squirt</name>
    <name type="synonym">Ascidia intestinalis</name>
    <dbReference type="NCBI Taxonomy" id="7719"/>
    <lineage>
        <taxon>Eukaryota</taxon>
        <taxon>Metazoa</taxon>
        <taxon>Chordata</taxon>
        <taxon>Tunicata</taxon>
        <taxon>Ascidiacea</taxon>
        <taxon>Phlebobranchia</taxon>
        <taxon>Cionidae</taxon>
        <taxon>Ciona</taxon>
    </lineage>
</organism>
<evidence type="ECO:0000256" key="10">
    <source>
        <dbReference type="ARBA" id="ARBA00023136"/>
    </source>
</evidence>
<dbReference type="InterPro" id="IPR014710">
    <property type="entry name" value="RmlC-like_jellyroll"/>
</dbReference>
<evidence type="ECO:0000256" key="5">
    <source>
        <dbReference type="ARBA" id="ARBA00022692"/>
    </source>
</evidence>
<evidence type="ECO:0000256" key="2">
    <source>
        <dbReference type="ARBA" id="ARBA00010484"/>
    </source>
</evidence>
<comment type="subcellular location">
    <subcellularLocation>
        <location evidence="1">Cell membrane</location>
        <topology evidence="1">Multi-pass membrane protein</topology>
    </subcellularLocation>
</comment>
<dbReference type="InterPro" id="IPR002550">
    <property type="entry name" value="CNNM"/>
</dbReference>
<dbReference type="STRING" id="7719.ENSCINP00000005520"/>
<evidence type="ECO:0000256" key="14">
    <source>
        <dbReference type="SAM" id="Phobius"/>
    </source>
</evidence>
<dbReference type="Ensembl" id="ENSCINT00000005520.3">
    <property type="protein sequence ID" value="ENSCINP00000005520.3"/>
    <property type="gene ID" value="ENSCING00000002711.3"/>
</dbReference>
<dbReference type="OMA" id="QDFTVFA"/>
<dbReference type="HOGENOM" id="CLU_011310_1_1_1"/>
<feature type="transmembrane region" description="Helical" evidence="14">
    <location>
        <begin position="154"/>
        <end position="172"/>
    </location>
</feature>
<evidence type="ECO:0000256" key="7">
    <source>
        <dbReference type="ARBA" id="ARBA00022989"/>
    </source>
</evidence>
<keyword evidence="10 12" id="KW-0472">Membrane</keyword>
<gene>
    <name evidence="17" type="primary">LOC100179607</name>
</gene>
<evidence type="ECO:0000256" key="12">
    <source>
        <dbReference type="PROSITE-ProRule" id="PRU01193"/>
    </source>
</evidence>
<dbReference type="Gene3D" id="3.10.580.10">
    <property type="entry name" value="CBS-domain"/>
    <property type="match status" value="1"/>
</dbReference>
<evidence type="ECO:0000256" key="11">
    <source>
        <dbReference type="PROSITE-ProRule" id="PRU00703"/>
    </source>
</evidence>